<evidence type="ECO:0000256" key="1">
    <source>
        <dbReference type="SAM" id="MobiDB-lite"/>
    </source>
</evidence>
<protein>
    <submittedName>
        <fullName evidence="2">Uncharacterized protein</fullName>
    </submittedName>
</protein>
<reference evidence="2" key="1">
    <citation type="submission" date="2021-02" db="EMBL/GenBank/DDBJ databases">
        <authorList>
            <person name="Nowell W R."/>
        </authorList>
    </citation>
    <scope>NUCLEOTIDE SEQUENCE</scope>
</reference>
<accession>A0A815HTS8</accession>
<proteinExistence type="predicted"/>
<name>A0A815HTS8_9BILA</name>
<feature type="region of interest" description="Disordered" evidence="1">
    <location>
        <begin position="104"/>
        <end position="142"/>
    </location>
</feature>
<dbReference type="EMBL" id="CAJNOE010000910">
    <property type="protein sequence ID" value="CAF1356917.1"/>
    <property type="molecule type" value="Genomic_DNA"/>
</dbReference>
<organism evidence="2 3">
    <name type="scientific">Adineta steineri</name>
    <dbReference type="NCBI Taxonomy" id="433720"/>
    <lineage>
        <taxon>Eukaryota</taxon>
        <taxon>Metazoa</taxon>
        <taxon>Spiralia</taxon>
        <taxon>Gnathifera</taxon>
        <taxon>Rotifera</taxon>
        <taxon>Eurotatoria</taxon>
        <taxon>Bdelloidea</taxon>
        <taxon>Adinetida</taxon>
        <taxon>Adinetidae</taxon>
        <taxon>Adineta</taxon>
    </lineage>
</organism>
<feature type="compositionally biased region" description="Basic residues" evidence="1">
    <location>
        <begin position="113"/>
        <end position="132"/>
    </location>
</feature>
<sequence length="217" mass="25309">MSSLKKYSAERIAIAEEQQRQFLLPFSRRPINMGLDPFIDEHDPSLIIRVAGVMDLRMDSSPIHPNKKIIRIIDETHNNNNLITNYLSLHMDNEVHSCDIPPTVQEQQERNEIKKKKSHGNRKAQRQRRRLRRQETVALQPERRQRMQTTVANQNGSIRHETVNHNNDIREQILNTLLQLELGVATGDYLSRTRQGNPIQFVFDMSRIDSSNQSDQV</sequence>
<gene>
    <name evidence="2" type="ORF">IZO911_LOCUS37091</name>
</gene>
<evidence type="ECO:0000313" key="3">
    <source>
        <dbReference type="Proteomes" id="UP000663860"/>
    </source>
</evidence>
<comment type="caution">
    <text evidence="2">The sequence shown here is derived from an EMBL/GenBank/DDBJ whole genome shotgun (WGS) entry which is preliminary data.</text>
</comment>
<evidence type="ECO:0000313" key="2">
    <source>
        <dbReference type="EMBL" id="CAF1356917.1"/>
    </source>
</evidence>
<dbReference type="Proteomes" id="UP000663860">
    <property type="component" value="Unassembled WGS sequence"/>
</dbReference>
<dbReference type="AlphaFoldDB" id="A0A815HTS8"/>